<comment type="caution">
    <text evidence="2">The sequence shown here is derived from an EMBL/GenBank/DDBJ whole genome shotgun (WGS) entry which is preliminary data.</text>
</comment>
<reference evidence="2" key="1">
    <citation type="submission" date="2021-02" db="EMBL/GenBank/DDBJ databases">
        <authorList>
            <person name="Dougan E. K."/>
            <person name="Rhodes N."/>
            <person name="Thang M."/>
            <person name="Chan C."/>
        </authorList>
    </citation>
    <scope>NUCLEOTIDE SEQUENCE</scope>
</reference>
<organism evidence="2 3">
    <name type="scientific">Polarella glacialis</name>
    <name type="common">Dinoflagellate</name>
    <dbReference type="NCBI Taxonomy" id="89957"/>
    <lineage>
        <taxon>Eukaryota</taxon>
        <taxon>Sar</taxon>
        <taxon>Alveolata</taxon>
        <taxon>Dinophyceae</taxon>
        <taxon>Suessiales</taxon>
        <taxon>Suessiaceae</taxon>
        <taxon>Polarella</taxon>
    </lineage>
</organism>
<dbReference type="Proteomes" id="UP000654075">
    <property type="component" value="Unassembled WGS sequence"/>
</dbReference>
<sequence>HSHNTTTITLSLPDPSTFLRGMGKRGCRPRAQKNAGRGRGPKGLRQSYLGFCPLSEGQGGDSQISGGGGEVERRDLSSLGPAAFFDDFVRRRKPVILDARSAKGGPLAELLGLRGATW</sequence>
<proteinExistence type="predicted"/>
<evidence type="ECO:0000256" key="1">
    <source>
        <dbReference type="SAM" id="MobiDB-lite"/>
    </source>
</evidence>
<protein>
    <submittedName>
        <fullName evidence="2">Uncharacterized protein</fullName>
    </submittedName>
</protein>
<evidence type="ECO:0000313" key="2">
    <source>
        <dbReference type="EMBL" id="CAE8622733.1"/>
    </source>
</evidence>
<dbReference type="AlphaFoldDB" id="A0A813G8Y4"/>
<dbReference type="EMBL" id="CAJNNV010028040">
    <property type="protein sequence ID" value="CAE8622733.1"/>
    <property type="molecule type" value="Genomic_DNA"/>
</dbReference>
<gene>
    <name evidence="2" type="ORF">PGLA1383_LOCUS40122</name>
</gene>
<evidence type="ECO:0000313" key="3">
    <source>
        <dbReference type="Proteomes" id="UP000654075"/>
    </source>
</evidence>
<feature type="region of interest" description="Disordered" evidence="1">
    <location>
        <begin position="23"/>
        <end position="74"/>
    </location>
</feature>
<name>A0A813G8Y4_POLGL</name>
<feature type="non-terminal residue" evidence="2">
    <location>
        <position position="1"/>
    </location>
</feature>
<accession>A0A813G8Y4</accession>
<keyword evidence="3" id="KW-1185">Reference proteome</keyword>
<feature type="compositionally biased region" description="Gly residues" evidence="1">
    <location>
        <begin position="57"/>
        <end position="69"/>
    </location>
</feature>
<feature type="non-terminal residue" evidence="2">
    <location>
        <position position="118"/>
    </location>
</feature>